<evidence type="ECO:0000313" key="1">
    <source>
        <dbReference type="EMBL" id="MBA0084734.1"/>
    </source>
</evidence>
<reference evidence="1" key="1">
    <citation type="submission" date="2020-06" db="EMBL/GenBank/DDBJ databases">
        <title>Legume-microbial interactions unlock mineral nutrients during tropical forest succession.</title>
        <authorList>
            <person name="Epihov D.Z."/>
        </authorList>
    </citation>
    <scope>NUCLEOTIDE SEQUENCE [LARGE SCALE GENOMIC DNA]</scope>
    <source>
        <strain evidence="1">Pan2503</strain>
    </source>
</reference>
<dbReference type="InterPro" id="IPR008323">
    <property type="entry name" value="UCP033563"/>
</dbReference>
<gene>
    <name evidence="1" type="ORF">HRJ53_07050</name>
</gene>
<dbReference type="Pfam" id="PF06245">
    <property type="entry name" value="DUF1015"/>
    <property type="match status" value="1"/>
</dbReference>
<sequence>MAQVFPFRAFRYNPAQVRFDRVLTQPYDKITPAMQDNYYAADPHNLITVEKGRSQASDTTENNVYTRAAAALSDWIRGGILRQDPAPSFYAYSQEYTVPGTEERRIRRGFIGAGRLEDYSAGVVFRHEQTLSGPKADRLELLRHTRTHTGQLFMLYSDPLRRVDEILDEAESSTPDTEFCDEYGVIHRLSVVSRPRDISQIQCAMADQKLVIADGHHRYETALAYRDECRACALKKDPDAPFERVMMTFINTSSEGLTILPTHRTATHIHDFSWPAVRRYLEPWFAAEGFAFSNDAEKAEARKRFLASLDGARSRRGIGVYPAADSPRRAFYLLTLRDGANVTDLVPNVSPLQRELDVVLLHEGILEPALGITPQAVRAEAHLTYEREAVAALDAIDSGRQQISF</sequence>
<dbReference type="Proteomes" id="UP000567293">
    <property type="component" value="Unassembled WGS sequence"/>
</dbReference>
<name>A0A7V8SWA6_9BACT</name>
<organism evidence="1 2">
    <name type="scientific">Candidatus Acidiferrum panamense</name>
    <dbReference type="NCBI Taxonomy" id="2741543"/>
    <lineage>
        <taxon>Bacteria</taxon>
        <taxon>Pseudomonadati</taxon>
        <taxon>Acidobacteriota</taxon>
        <taxon>Terriglobia</taxon>
        <taxon>Candidatus Acidiferrales</taxon>
        <taxon>Candidatus Acidiferrum</taxon>
    </lineage>
</organism>
<feature type="non-terminal residue" evidence="1">
    <location>
        <position position="405"/>
    </location>
</feature>
<dbReference type="PANTHER" id="PTHR36454:SF1">
    <property type="entry name" value="DUF1015 DOMAIN-CONTAINING PROTEIN"/>
    <property type="match status" value="1"/>
</dbReference>
<keyword evidence="2" id="KW-1185">Reference proteome</keyword>
<protein>
    <submittedName>
        <fullName evidence="1">DUF1015 domain-containing protein</fullName>
    </submittedName>
</protein>
<dbReference type="PANTHER" id="PTHR36454">
    <property type="entry name" value="LMO2823 PROTEIN"/>
    <property type="match status" value="1"/>
</dbReference>
<evidence type="ECO:0000313" key="2">
    <source>
        <dbReference type="Proteomes" id="UP000567293"/>
    </source>
</evidence>
<accession>A0A7V8SWA6</accession>
<comment type="caution">
    <text evidence="1">The sequence shown here is derived from an EMBL/GenBank/DDBJ whole genome shotgun (WGS) entry which is preliminary data.</text>
</comment>
<dbReference type="AlphaFoldDB" id="A0A7V8SWA6"/>
<dbReference type="EMBL" id="JACDQQ010000687">
    <property type="protein sequence ID" value="MBA0084734.1"/>
    <property type="molecule type" value="Genomic_DNA"/>
</dbReference>
<proteinExistence type="predicted"/>